<protein>
    <recommendedName>
        <fullName evidence="5">DMSO/TMAO reductase YedYZ heme-binding membrane subunit</fullName>
    </recommendedName>
</protein>
<keyword evidence="2" id="KW-0812">Transmembrane</keyword>
<evidence type="ECO:0000313" key="3">
    <source>
        <dbReference type="EMBL" id="RKR87530.1"/>
    </source>
</evidence>
<evidence type="ECO:0000313" key="4">
    <source>
        <dbReference type="Proteomes" id="UP000277671"/>
    </source>
</evidence>
<accession>A0A495JEU8</accession>
<feature type="transmembrane region" description="Helical" evidence="2">
    <location>
        <begin position="138"/>
        <end position="160"/>
    </location>
</feature>
<sequence>MARTQQIQQPAIARTVTTRGGPTRSKGAMAVLGASALAAFWALAMLTTAGQVFYVYSYVYLEFYAGVVALVSLSITVMAGVLATDRLVLLARHRVLLQSAHRTTGIIAVSTLALHILTKVSSGRAGATDVVIPFVSQRGLYVGLGTIAAYLMVSTLWTGLIRARFVGRGKPWMWRALHSTAYASWPVALTHGLNAGRAPAAWVTLSYLFCVFLVVVALLVRLSVSLGRKRKDQGQTTGSIKPVGRTARDSAESRTVLAGATPGSDVRVSWAEPANAGNLRVGRAEQGVTRRSRTDTAARSDESSGRRSRRFVVPEVPQPGTIGADPATDSPRYGRRWSARTDTSTAPTTRRRDERERDYLDDDRGTERDYRPRRSLDAEIEAEYQPRRGAADEELDRDYRPRRRADDDVDLDYRPRRQADDDADLDYRPRRRADDDDERDYRPRRGSAEPEPVVDDTPTLVNLDVRRALRAASTEGGTGSGRSGRRGKKASGDSVDEAYWRELRGEAK</sequence>
<feature type="transmembrane region" description="Helical" evidence="2">
    <location>
        <begin position="199"/>
        <end position="220"/>
    </location>
</feature>
<feature type="region of interest" description="Disordered" evidence="1">
    <location>
        <begin position="277"/>
        <end position="508"/>
    </location>
</feature>
<feature type="compositionally biased region" description="Basic and acidic residues" evidence="1">
    <location>
        <begin position="350"/>
        <end position="377"/>
    </location>
</feature>
<keyword evidence="2" id="KW-1133">Transmembrane helix</keyword>
<evidence type="ECO:0008006" key="5">
    <source>
        <dbReference type="Google" id="ProtNLM"/>
    </source>
</evidence>
<feature type="compositionally biased region" description="Basic and acidic residues" evidence="1">
    <location>
        <begin position="498"/>
        <end position="508"/>
    </location>
</feature>
<comment type="caution">
    <text evidence="3">The sequence shown here is derived from an EMBL/GenBank/DDBJ whole genome shotgun (WGS) entry which is preliminary data.</text>
</comment>
<proteinExistence type="predicted"/>
<feature type="transmembrane region" description="Helical" evidence="2">
    <location>
        <begin position="29"/>
        <end position="57"/>
    </location>
</feature>
<gene>
    <name evidence="3" type="ORF">BDK92_1809</name>
</gene>
<feature type="compositionally biased region" description="Basic and acidic residues" evidence="1">
    <location>
        <begin position="292"/>
        <end position="305"/>
    </location>
</feature>
<feature type="transmembrane region" description="Helical" evidence="2">
    <location>
        <begin position="63"/>
        <end position="83"/>
    </location>
</feature>
<dbReference type="OrthoDB" id="4282511at2"/>
<dbReference type="AlphaFoldDB" id="A0A495JEU8"/>
<dbReference type="EMBL" id="RBKT01000001">
    <property type="protein sequence ID" value="RKR87530.1"/>
    <property type="molecule type" value="Genomic_DNA"/>
</dbReference>
<reference evidence="3 4" key="1">
    <citation type="submission" date="2018-10" db="EMBL/GenBank/DDBJ databases">
        <title>Sequencing the genomes of 1000 actinobacteria strains.</title>
        <authorList>
            <person name="Klenk H.-P."/>
        </authorList>
    </citation>
    <scope>NUCLEOTIDE SEQUENCE [LARGE SCALE GENOMIC DNA]</scope>
    <source>
        <strain evidence="3 4">DSM 45175</strain>
    </source>
</reference>
<feature type="region of interest" description="Disordered" evidence="1">
    <location>
        <begin position="231"/>
        <end position="258"/>
    </location>
</feature>
<dbReference type="RefSeq" id="WP_121156293.1">
    <property type="nucleotide sequence ID" value="NZ_RBKT01000001.1"/>
</dbReference>
<feature type="compositionally biased region" description="Basic and acidic residues" evidence="1">
    <location>
        <begin position="411"/>
        <end position="448"/>
    </location>
</feature>
<keyword evidence="4" id="KW-1185">Reference proteome</keyword>
<organism evidence="3 4">
    <name type="scientific">Micromonospora pisi</name>
    <dbReference type="NCBI Taxonomy" id="589240"/>
    <lineage>
        <taxon>Bacteria</taxon>
        <taxon>Bacillati</taxon>
        <taxon>Actinomycetota</taxon>
        <taxon>Actinomycetes</taxon>
        <taxon>Micromonosporales</taxon>
        <taxon>Micromonosporaceae</taxon>
        <taxon>Micromonospora</taxon>
    </lineage>
</organism>
<evidence type="ECO:0000256" key="1">
    <source>
        <dbReference type="SAM" id="MobiDB-lite"/>
    </source>
</evidence>
<keyword evidence="2" id="KW-0472">Membrane</keyword>
<dbReference type="Proteomes" id="UP000277671">
    <property type="component" value="Unassembled WGS sequence"/>
</dbReference>
<evidence type="ECO:0000256" key="2">
    <source>
        <dbReference type="SAM" id="Phobius"/>
    </source>
</evidence>
<name>A0A495JEU8_9ACTN</name>